<evidence type="ECO:0008006" key="4">
    <source>
        <dbReference type="Google" id="ProtNLM"/>
    </source>
</evidence>
<dbReference type="InterPro" id="IPR040701">
    <property type="entry name" value="Bact_RF_family2"/>
</dbReference>
<dbReference type="InterPro" id="IPR042226">
    <property type="entry name" value="eFR1_2_sf"/>
</dbReference>
<dbReference type="RefSeq" id="WP_220298946.1">
    <property type="nucleotide sequence ID" value="NZ_JAEUAW010000001.1"/>
</dbReference>
<feature type="region of interest" description="Disordered" evidence="1">
    <location>
        <begin position="136"/>
        <end position="155"/>
    </location>
</feature>
<name>A0ABS7HIC7_9MICO</name>
<organism evidence="2 3">
    <name type="scientific">Microbacterium jejuense</name>
    <dbReference type="NCBI Taxonomy" id="1263637"/>
    <lineage>
        <taxon>Bacteria</taxon>
        <taxon>Bacillati</taxon>
        <taxon>Actinomycetota</taxon>
        <taxon>Actinomycetes</taxon>
        <taxon>Micrococcales</taxon>
        <taxon>Microbacteriaceae</taxon>
        <taxon>Microbacterium</taxon>
    </lineage>
</organism>
<dbReference type="EMBL" id="JAEUAW010000001">
    <property type="protein sequence ID" value="MBW9092185.1"/>
    <property type="molecule type" value="Genomic_DNA"/>
</dbReference>
<keyword evidence="3" id="KW-1185">Reference proteome</keyword>
<accession>A0ABS7HIC7</accession>
<dbReference type="SUPFAM" id="SSF53137">
    <property type="entry name" value="Translational machinery components"/>
    <property type="match status" value="1"/>
</dbReference>
<sequence>MTDTLDLERLLAEQGPWTTAYIDGPSDLPEPDELARRRAVREAVENAGAPAADVEALDAALAWATGIPSPSSRFLLIRDGTVELDESFAEPRHGPERFSHRAAPAVIPLLSHLSHDVGYLVVETGRDGATIRAAHTGAAAPERTEDVEGSTDSLPKVQVGGWSQARYQRHTEEVWSQNHDEVAETLDRWVRERQPRFVVVSGDVQARRLLLERISPTTLDLVVEVDANTRAAGASQEPVDDAIADAARTAVGEDEAAALDDAAAEGHRRGAYGVREITPALQQARVDTLLLDESIADAERTLEALAEAPWVAEGDDDEYSATSLGRVPAGDALARAAILTGARVLVSVEDLAPGEPRPDGPQREPVAVLRWPADRIPQQ</sequence>
<protein>
    <recommendedName>
        <fullName evidence="4">Peptide chain release factor 1</fullName>
    </recommendedName>
</protein>
<evidence type="ECO:0000256" key="1">
    <source>
        <dbReference type="SAM" id="MobiDB-lite"/>
    </source>
</evidence>
<comment type="caution">
    <text evidence="2">The sequence shown here is derived from an EMBL/GenBank/DDBJ whole genome shotgun (WGS) entry which is preliminary data.</text>
</comment>
<proteinExistence type="predicted"/>
<dbReference type="Gene3D" id="3.30.420.60">
    <property type="entry name" value="eRF1 domain 2"/>
    <property type="match status" value="1"/>
</dbReference>
<feature type="region of interest" description="Disordered" evidence="1">
    <location>
        <begin position="351"/>
        <end position="379"/>
    </location>
</feature>
<evidence type="ECO:0000313" key="3">
    <source>
        <dbReference type="Proteomes" id="UP001196843"/>
    </source>
</evidence>
<reference evidence="2 3" key="1">
    <citation type="journal article" date="2021" name="MBio">
        <title>Poor Competitiveness of Bradyrhizobium in Pigeon Pea Root Colonization in Indian Soils.</title>
        <authorList>
            <person name="Chalasani D."/>
            <person name="Basu A."/>
            <person name="Pullabhotla S.V.S.R.N."/>
            <person name="Jorrin B."/>
            <person name="Neal A.L."/>
            <person name="Poole P.S."/>
            <person name="Podile A.R."/>
            <person name="Tkacz A."/>
        </authorList>
    </citation>
    <scope>NUCLEOTIDE SEQUENCE [LARGE SCALE GENOMIC DNA]</scope>
    <source>
        <strain evidence="2 3">HU14</strain>
    </source>
</reference>
<evidence type="ECO:0000313" key="2">
    <source>
        <dbReference type="EMBL" id="MBW9092185.1"/>
    </source>
</evidence>
<gene>
    <name evidence="2" type="ORF">JNB62_00645</name>
</gene>
<dbReference type="Pfam" id="PF18844">
    <property type="entry name" value="baeRF_family2"/>
    <property type="match status" value="1"/>
</dbReference>
<dbReference type="Proteomes" id="UP001196843">
    <property type="component" value="Unassembled WGS sequence"/>
</dbReference>